<dbReference type="InterPro" id="IPR000182">
    <property type="entry name" value="GNAT_dom"/>
</dbReference>
<keyword evidence="3" id="KW-1185">Reference proteome</keyword>
<dbReference type="Gene3D" id="3.40.630.30">
    <property type="match status" value="1"/>
</dbReference>
<reference evidence="2 3" key="1">
    <citation type="submission" date="2018-08" db="EMBL/GenBank/DDBJ databases">
        <title>Isolation, diversity and antifungal activity of Actinobacteria from cow dung.</title>
        <authorList>
            <person name="Ling L."/>
        </authorList>
    </citation>
    <scope>NUCLEOTIDE SEQUENCE [LARGE SCALE GENOMIC DNA]</scope>
    <source>
        <strain evidence="2 3">NEAU-LLE</strain>
    </source>
</reference>
<proteinExistence type="predicted"/>
<dbReference type="Pfam" id="PF00583">
    <property type="entry name" value="Acetyltransf_1"/>
    <property type="match status" value="1"/>
</dbReference>
<dbReference type="PROSITE" id="PS51186">
    <property type="entry name" value="GNAT"/>
    <property type="match status" value="1"/>
</dbReference>
<evidence type="ECO:0000259" key="1">
    <source>
        <dbReference type="PROSITE" id="PS51186"/>
    </source>
</evidence>
<dbReference type="AlphaFoldDB" id="A0A371NPL8"/>
<comment type="caution">
    <text evidence="2">The sequence shown here is derived from an EMBL/GenBank/DDBJ whole genome shotgun (WGS) entry which is preliminary data.</text>
</comment>
<gene>
    <name evidence="2" type="ORF">DY023_17700</name>
</gene>
<evidence type="ECO:0000313" key="3">
    <source>
        <dbReference type="Proteomes" id="UP000262172"/>
    </source>
</evidence>
<dbReference type="InterPro" id="IPR016181">
    <property type="entry name" value="Acyl_CoA_acyltransferase"/>
</dbReference>
<dbReference type="SUPFAM" id="SSF55729">
    <property type="entry name" value="Acyl-CoA N-acyltransferases (Nat)"/>
    <property type="match status" value="1"/>
</dbReference>
<accession>A0A371NPL8</accession>
<organism evidence="2 3">
    <name type="scientific">Microbacterium bovistercoris</name>
    <dbReference type="NCBI Taxonomy" id="2293570"/>
    <lineage>
        <taxon>Bacteria</taxon>
        <taxon>Bacillati</taxon>
        <taxon>Actinomycetota</taxon>
        <taxon>Actinomycetes</taxon>
        <taxon>Micrococcales</taxon>
        <taxon>Microbacteriaceae</taxon>
        <taxon>Microbacterium</taxon>
    </lineage>
</organism>
<dbReference type="EMBL" id="QUAB01000048">
    <property type="protein sequence ID" value="REJ04131.1"/>
    <property type="molecule type" value="Genomic_DNA"/>
</dbReference>
<dbReference type="OrthoDB" id="9790865at2"/>
<dbReference type="Proteomes" id="UP000262172">
    <property type="component" value="Unassembled WGS sequence"/>
</dbReference>
<dbReference type="GO" id="GO:0016747">
    <property type="term" value="F:acyltransferase activity, transferring groups other than amino-acyl groups"/>
    <property type="evidence" value="ECO:0007669"/>
    <property type="project" value="InterPro"/>
</dbReference>
<dbReference type="RefSeq" id="WP_116243647.1">
    <property type="nucleotide sequence ID" value="NZ_QUAB01000048.1"/>
</dbReference>
<feature type="domain" description="N-acetyltransferase" evidence="1">
    <location>
        <begin position="21"/>
        <end position="179"/>
    </location>
</feature>
<dbReference type="CDD" id="cd04301">
    <property type="entry name" value="NAT_SF"/>
    <property type="match status" value="1"/>
</dbReference>
<protein>
    <recommendedName>
        <fullName evidence="1">N-acetyltransferase domain-containing protein</fullName>
    </recommendedName>
</protein>
<sequence>MATSQESAERDLDVPAVVGGVLLRNATASDSRGLARVLADSDTTGMQTAHRVLPAGGSGLSRYLVGWTRAGDYGVVAVDPSGAVAGAAWARVFTPYEPGDAFIAAGVPEMKLGTRAAWRGRGIGRALTRMMIDRTRVARHTRLSLAVDSQSTAHVLLLSEGFRVVREQDGRSVLLRVIEQHGSGG</sequence>
<name>A0A371NPL8_9MICO</name>
<evidence type="ECO:0000313" key="2">
    <source>
        <dbReference type="EMBL" id="REJ04131.1"/>
    </source>
</evidence>